<dbReference type="InterPro" id="IPR009072">
    <property type="entry name" value="Histone-fold"/>
</dbReference>
<dbReference type="SUPFAM" id="SSF47113">
    <property type="entry name" value="Histone-fold"/>
    <property type="match status" value="1"/>
</dbReference>
<dbReference type="PRINTS" id="PR00621">
    <property type="entry name" value="HISTONEH2B"/>
</dbReference>
<protein>
    <submittedName>
        <fullName evidence="3">H2B7 protein</fullName>
    </submittedName>
</protein>
<dbReference type="InterPro" id="IPR000558">
    <property type="entry name" value="Histone_H2B"/>
</dbReference>
<dbReference type="OrthoDB" id="10369621at2759"/>
<dbReference type="EMBL" id="VYZW01021901">
    <property type="protein sequence ID" value="NXS42707.1"/>
    <property type="molecule type" value="Genomic_DNA"/>
</dbReference>
<organism evidence="3 4">
    <name type="scientific">Balaeniceps rex</name>
    <name type="common">Shoebill</name>
    <dbReference type="NCBI Taxonomy" id="33584"/>
    <lineage>
        <taxon>Eukaryota</taxon>
        <taxon>Metazoa</taxon>
        <taxon>Chordata</taxon>
        <taxon>Craniata</taxon>
        <taxon>Vertebrata</taxon>
        <taxon>Euteleostomi</taxon>
        <taxon>Archelosauria</taxon>
        <taxon>Archosauria</taxon>
        <taxon>Dinosauria</taxon>
        <taxon>Saurischia</taxon>
        <taxon>Theropoda</taxon>
        <taxon>Coelurosauria</taxon>
        <taxon>Aves</taxon>
        <taxon>Neognathae</taxon>
        <taxon>Neoaves</taxon>
        <taxon>Aequornithes</taxon>
        <taxon>Pelecaniformes</taxon>
        <taxon>Balaenicipitidae</taxon>
        <taxon>Balaeniceps</taxon>
    </lineage>
</organism>
<gene>
    <name evidence="3" type="primary">H2bvii_0</name>
    <name evidence="3" type="ORF">BALREX_R02560</name>
</gene>
<feature type="non-terminal residue" evidence="3">
    <location>
        <position position="1"/>
    </location>
</feature>
<keyword evidence="4" id="KW-1185">Reference proteome</keyword>
<proteinExistence type="inferred from homology"/>
<evidence type="ECO:0000256" key="2">
    <source>
        <dbReference type="SAM" id="MobiDB-lite"/>
    </source>
</evidence>
<dbReference type="Proteomes" id="UP000528411">
    <property type="component" value="Unassembled WGS sequence"/>
</dbReference>
<comment type="caution">
    <text evidence="3">The sequence shown here is derived from an EMBL/GenBank/DDBJ whole genome shotgun (WGS) entry which is preliminary data.</text>
</comment>
<evidence type="ECO:0000313" key="4">
    <source>
        <dbReference type="Proteomes" id="UP000528411"/>
    </source>
</evidence>
<name>A0A7L2UBS6_BALRX</name>
<dbReference type="GO" id="GO:0046982">
    <property type="term" value="F:protein heterodimerization activity"/>
    <property type="evidence" value="ECO:0007669"/>
    <property type="project" value="InterPro"/>
</dbReference>
<feature type="non-terminal residue" evidence="3">
    <location>
        <position position="92"/>
    </location>
</feature>
<accession>A0A7L2UBS6</accession>
<dbReference type="GO" id="GO:0030527">
    <property type="term" value="F:structural constituent of chromatin"/>
    <property type="evidence" value="ECO:0007669"/>
    <property type="project" value="InterPro"/>
</dbReference>
<dbReference type="PANTHER" id="PTHR23428">
    <property type="entry name" value="HISTONE H2B"/>
    <property type="match status" value="1"/>
</dbReference>
<dbReference type="GO" id="GO:0003677">
    <property type="term" value="F:DNA binding"/>
    <property type="evidence" value="ECO:0007669"/>
    <property type="project" value="InterPro"/>
</dbReference>
<sequence length="92" mass="10464">MPEPTKSAPAPKKNSKNAVTKTWEKGYKQHKNSTKESYCIHQYTVLKQIHRETSILTKNMCIMNAFVNDITQCITGKACRLAHHKECLTISS</sequence>
<feature type="region of interest" description="Disordered" evidence="2">
    <location>
        <begin position="1"/>
        <end position="32"/>
    </location>
</feature>
<comment type="similarity">
    <text evidence="1">Belongs to the histone H2B family.</text>
</comment>
<dbReference type="Gene3D" id="1.10.20.10">
    <property type="entry name" value="Histone, subunit A"/>
    <property type="match status" value="1"/>
</dbReference>
<dbReference type="AlphaFoldDB" id="A0A7L2UBS6"/>
<reference evidence="3 4" key="1">
    <citation type="submission" date="2019-09" db="EMBL/GenBank/DDBJ databases">
        <title>Bird 10,000 Genomes (B10K) Project - Family phase.</title>
        <authorList>
            <person name="Zhang G."/>
        </authorList>
    </citation>
    <scope>NUCLEOTIDE SEQUENCE [LARGE SCALE GENOMIC DNA]</scope>
    <source>
        <strain evidence="3">B10K-DU-012-56</strain>
    </source>
</reference>
<evidence type="ECO:0000256" key="1">
    <source>
        <dbReference type="ARBA" id="ARBA00006846"/>
    </source>
</evidence>
<evidence type="ECO:0000313" key="3">
    <source>
        <dbReference type="EMBL" id="NXS42707.1"/>
    </source>
</evidence>
<dbReference type="GO" id="GO:0000786">
    <property type="term" value="C:nucleosome"/>
    <property type="evidence" value="ECO:0007669"/>
    <property type="project" value="InterPro"/>
</dbReference>